<dbReference type="Pfam" id="PF04545">
    <property type="entry name" value="Sigma70_r4"/>
    <property type="match status" value="1"/>
</dbReference>
<keyword evidence="2" id="KW-0731">Sigma factor</keyword>
<feature type="domain" description="RNA polymerase sigma-70 region 2" evidence="7">
    <location>
        <begin position="39"/>
        <end position="107"/>
    </location>
</feature>
<dbReference type="CDD" id="cd06171">
    <property type="entry name" value="Sigma70_r4"/>
    <property type="match status" value="1"/>
</dbReference>
<keyword evidence="4" id="KW-0804">Transcription</keyword>
<feature type="domain" description="RNA polymerase sigma-70 region 3" evidence="6">
    <location>
        <begin position="118"/>
        <end position="174"/>
    </location>
</feature>
<evidence type="ECO:0000259" key="8">
    <source>
        <dbReference type="Pfam" id="PF04545"/>
    </source>
</evidence>
<dbReference type="SUPFAM" id="SSF88946">
    <property type="entry name" value="Sigma2 domain of RNA polymerase sigma factors"/>
    <property type="match status" value="1"/>
</dbReference>
<organism evidence="9 10">
    <name type="scientific">Streptomyces longisporus</name>
    <dbReference type="NCBI Taxonomy" id="1948"/>
    <lineage>
        <taxon>Bacteria</taxon>
        <taxon>Bacillati</taxon>
        <taxon>Actinomycetota</taxon>
        <taxon>Actinomycetes</taxon>
        <taxon>Kitasatosporales</taxon>
        <taxon>Streptomycetaceae</taxon>
        <taxon>Streptomyces</taxon>
    </lineage>
</organism>
<evidence type="ECO:0008006" key="11">
    <source>
        <dbReference type="Google" id="ProtNLM"/>
    </source>
</evidence>
<dbReference type="InterPro" id="IPR007630">
    <property type="entry name" value="RNA_pol_sigma70_r4"/>
</dbReference>
<dbReference type="SUPFAM" id="SSF88659">
    <property type="entry name" value="Sigma3 and sigma4 domains of RNA polymerase sigma factors"/>
    <property type="match status" value="2"/>
</dbReference>
<keyword evidence="3" id="KW-0238">DNA-binding</keyword>
<feature type="region of interest" description="Disordered" evidence="5">
    <location>
        <begin position="416"/>
        <end position="458"/>
    </location>
</feature>
<evidence type="ECO:0000256" key="5">
    <source>
        <dbReference type="SAM" id="MobiDB-lite"/>
    </source>
</evidence>
<sequence length="458" mass="50218">MARVSNDARLSSQLIDDLVAGISRLPPGPERDAAREGVIRRLLPLARRIAAKYRTSGGEDQDDLVQVACLGLIKAVDGYDPERGHAFLSYALPTVTGELKRHLRDRTALVRLPRSLQEARLRVVHAQRELEQRLAGRAPTPAEIAEVSGLSPEAVVDALQSDTAAYPRSLDAPPPGAGDSWPDPAEVTGDCDPALEFAADRVTLMRALQRLPVRERRILFLRFFHDQPQQQIATAVGLSQMHVSRLLARCLARLREELEGGAAAAEADSPAHTDPRTAERPTDQPRHTNSTDQARRVPGQAPAHGDQHHACAAAATPHTDQASTETVTPPGRRHDGPHRWPARRAAGRRFTGPWGAVGAVRPVDGLWARPVRNLRRPPPGVRLRCRGRPQGRSRRLRGRAVGHPLVTTEGMFKGARHDADGRLRSAARVRVGRERDVRQSGGGEQDRHRRPGRPPEAH</sequence>
<dbReference type="InterPro" id="IPR000943">
    <property type="entry name" value="RNA_pol_sigma70"/>
</dbReference>
<keyword evidence="1" id="KW-0805">Transcription regulation</keyword>
<gene>
    <name evidence="9" type="ORF">GCM10010276_21360</name>
</gene>
<dbReference type="InterPro" id="IPR007624">
    <property type="entry name" value="RNA_pol_sigma70_r3"/>
</dbReference>
<name>A0ABP5YMD2_STRLO</name>
<evidence type="ECO:0000259" key="7">
    <source>
        <dbReference type="Pfam" id="PF04542"/>
    </source>
</evidence>
<feature type="compositionally biased region" description="Low complexity" evidence="5">
    <location>
        <begin position="310"/>
        <end position="322"/>
    </location>
</feature>
<feature type="region of interest" description="Disordered" evidence="5">
    <location>
        <begin position="261"/>
        <end position="340"/>
    </location>
</feature>
<dbReference type="InterPro" id="IPR014284">
    <property type="entry name" value="RNA_pol_sigma-70_dom"/>
</dbReference>
<dbReference type="EMBL" id="BAAASG010000006">
    <property type="protein sequence ID" value="GAA2483571.1"/>
    <property type="molecule type" value="Genomic_DNA"/>
</dbReference>
<dbReference type="PANTHER" id="PTHR30385">
    <property type="entry name" value="SIGMA FACTOR F FLAGELLAR"/>
    <property type="match status" value="1"/>
</dbReference>
<feature type="domain" description="RNA polymerase sigma-70 region 4" evidence="8">
    <location>
        <begin position="207"/>
        <end position="256"/>
    </location>
</feature>
<dbReference type="Gene3D" id="1.20.120.1810">
    <property type="match status" value="1"/>
</dbReference>
<dbReference type="PANTHER" id="PTHR30385:SF4">
    <property type="entry name" value="RNA POLYMERASE SIGMA-E FACTOR"/>
    <property type="match status" value="1"/>
</dbReference>
<dbReference type="InterPro" id="IPR036388">
    <property type="entry name" value="WH-like_DNA-bd_sf"/>
</dbReference>
<evidence type="ECO:0000256" key="3">
    <source>
        <dbReference type="ARBA" id="ARBA00023125"/>
    </source>
</evidence>
<proteinExistence type="predicted"/>
<dbReference type="InterPro" id="IPR013325">
    <property type="entry name" value="RNA_pol_sigma_r2"/>
</dbReference>
<evidence type="ECO:0000259" key="6">
    <source>
        <dbReference type="Pfam" id="PF04539"/>
    </source>
</evidence>
<evidence type="ECO:0000256" key="1">
    <source>
        <dbReference type="ARBA" id="ARBA00023015"/>
    </source>
</evidence>
<reference evidence="10" key="1">
    <citation type="journal article" date="2019" name="Int. J. Syst. Evol. Microbiol.">
        <title>The Global Catalogue of Microorganisms (GCM) 10K type strain sequencing project: providing services to taxonomists for standard genome sequencing and annotation.</title>
        <authorList>
            <consortium name="The Broad Institute Genomics Platform"/>
            <consortium name="The Broad Institute Genome Sequencing Center for Infectious Disease"/>
            <person name="Wu L."/>
            <person name="Ma J."/>
        </authorList>
    </citation>
    <scope>NUCLEOTIDE SEQUENCE [LARGE SCALE GENOMIC DNA]</scope>
    <source>
        <strain evidence="10">JCM 4395</strain>
    </source>
</reference>
<protein>
    <recommendedName>
        <fullName evidence="11">RNA polymerase sigma factor</fullName>
    </recommendedName>
</protein>
<comment type="caution">
    <text evidence="9">The sequence shown here is derived from an EMBL/GenBank/DDBJ whole genome shotgun (WGS) entry which is preliminary data.</text>
</comment>
<evidence type="ECO:0000256" key="4">
    <source>
        <dbReference type="ARBA" id="ARBA00023163"/>
    </source>
</evidence>
<dbReference type="Proteomes" id="UP001501777">
    <property type="component" value="Unassembled WGS sequence"/>
</dbReference>
<evidence type="ECO:0000313" key="9">
    <source>
        <dbReference type="EMBL" id="GAA2483571.1"/>
    </source>
</evidence>
<dbReference type="InterPro" id="IPR007627">
    <property type="entry name" value="RNA_pol_sigma70_r2"/>
</dbReference>
<dbReference type="Pfam" id="PF04539">
    <property type="entry name" value="Sigma70_r3"/>
    <property type="match status" value="1"/>
</dbReference>
<accession>A0ABP5YMD2</accession>
<feature type="compositionally biased region" description="Basic and acidic residues" evidence="5">
    <location>
        <begin position="269"/>
        <end position="286"/>
    </location>
</feature>
<dbReference type="Pfam" id="PF04542">
    <property type="entry name" value="Sigma70_r2"/>
    <property type="match status" value="1"/>
</dbReference>
<keyword evidence="10" id="KW-1185">Reference proteome</keyword>
<evidence type="ECO:0000256" key="2">
    <source>
        <dbReference type="ARBA" id="ARBA00023082"/>
    </source>
</evidence>
<dbReference type="InterPro" id="IPR013324">
    <property type="entry name" value="RNA_pol_sigma_r3/r4-like"/>
</dbReference>
<dbReference type="PRINTS" id="PR00046">
    <property type="entry name" value="SIGMA70FCT"/>
</dbReference>
<dbReference type="Gene3D" id="1.10.10.10">
    <property type="entry name" value="Winged helix-like DNA-binding domain superfamily/Winged helix DNA-binding domain"/>
    <property type="match status" value="2"/>
</dbReference>
<evidence type="ECO:0000313" key="10">
    <source>
        <dbReference type="Proteomes" id="UP001501777"/>
    </source>
</evidence>
<dbReference type="NCBIfam" id="TIGR02937">
    <property type="entry name" value="sigma70-ECF"/>
    <property type="match status" value="1"/>
</dbReference>